<keyword evidence="9" id="KW-1185">Reference proteome</keyword>
<evidence type="ECO:0000256" key="5">
    <source>
        <dbReference type="ARBA" id="ARBA00023163"/>
    </source>
</evidence>
<dbReference type="AlphaFoldDB" id="A0AAV3X556"/>
<dbReference type="GO" id="GO:0003677">
    <property type="term" value="F:DNA binding"/>
    <property type="evidence" value="ECO:0007669"/>
    <property type="project" value="UniProtKB-KW"/>
</dbReference>
<dbReference type="InterPro" id="IPR007627">
    <property type="entry name" value="RNA_pol_sigma70_r2"/>
</dbReference>
<gene>
    <name evidence="8" type="ORF">MiSe_00590</name>
</gene>
<dbReference type="SUPFAM" id="SSF46689">
    <property type="entry name" value="Homeodomain-like"/>
    <property type="match status" value="1"/>
</dbReference>
<sequence length="329" mass="37286">MQESPSDKKLLLKSLSQGKRTAFWQLWMPYQDYLYHCCLTWMDGNVTDAQDALSQATLKAWDKLPHHADKITNLKAWLTRFTHNLCIDIHREHGRRAIGIDNFEEIAGQVEVVTFPVESSESALFGSEIGITIRRAINALSPRLKSPFIMRFEQDMSYLDIAQKLGISIDNVYKRISQARAILKPQMNKYLSVSEEDDSAFLEIPLPSIKKENPTEANLNKEIQQGLPPTLLTQSEAGGEALHNRGMQCPYCQSTHICKNGHRKGKQNYLCQKCDRQFVDSCSPKGYPPEVREHCLKLYADGMGCRAIGRETGVSPNTVINWVRQNATS</sequence>
<evidence type="ECO:0000256" key="1">
    <source>
        <dbReference type="ARBA" id="ARBA00010641"/>
    </source>
</evidence>
<comment type="similarity">
    <text evidence="1">Belongs to the sigma-70 factor family. ECF subfamily.</text>
</comment>
<dbReference type="CDD" id="cd06171">
    <property type="entry name" value="Sigma70_r4"/>
    <property type="match status" value="1"/>
</dbReference>
<protein>
    <submittedName>
        <fullName evidence="8">RNA polymerase ECF-type sigma factor</fullName>
    </submittedName>
</protein>
<keyword evidence="2" id="KW-0805">Transcription regulation</keyword>
<evidence type="ECO:0000256" key="4">
    <source>
        <dbReference type="ARBA" id="ARBA00023125"/>
    </source>
</evidence>
<evidence type="ECO:0000313" key="8">
    <source>
        <dbReference type="EMBL" id="GET35317.1"/>
    </source>
</evidence>
<dbReference type="Proteomes" id="UP001050975">
    <property type="component" value="Unassembled WGS sequence"/>
</dbReference>
<name>A0AAV3X556_9CYAN</name>
<evidence type="ECO:0000259" key="6">
    <source>
        <dbReference type="Pfam" id="PF04542"/>
    </source>
</evidence>
<dbReference type="Pfam" id="PF04542">
    <property type="entry name" value="Sigma70_r2"/>
    <property type="match status" value="1"/>
</dbReference>
<dbReference type="SUPFAM" id="SSF88946">
    <property type="entry name" value="Sigma2 domain of RNA polymerase sigma factors"/>
    <property type="match status" value="1"/>
</dbReference>
<dbReference type="GO" id="GO:0006352">
    <property type="term" value="P:DNA-templated transcription initiation"/>
    <property type="evidence" value="ECO:0007669"/>
    <property type="project" value="InterPro"/>
</dbReference>
<dbReference type="Gene3D" id="1.10.10.10">
    <property type="entry name" value="Winged helix-like DNA-binding domain superfamily/Winged helix DNA-binding domain"/>
    <property type="match status" value="2"/>
</dbReference>
<dbReference type="InterPro" id="IPR039425">
    <property type="entry name" value="RNA_pol_sigma-70-like"/>
</dbReference>
<keyword evidence="3" id="KW-0731">Sigma factor</keyword>
<dbReference type="EMBL" id="BLAY01000001">
    <property type="protein sequence ID" value="GET35317.1"/>
    <property type="molecule type" value="Genomic_DNA"/>
</dbReference>
<dbReference type="RefSeq" id="WP_226572598.1">
    <property type="nucleotide sequence ID" value="NZ_BLAY01000001.1"/>
</dbReference>
<dbReference type="Pfam" id="PF13384">
    <property type="entry name" value="HTH_23"/>
    <property type="match status" value="1"/>
</dbReference>
<dbReference type="GO" id="GO:0016987">
    <property type="term" value="F:sigma factor activity"/>
    <property type="evidence" value="ECO:0007669"/>
    <property type="project" value="UniProtKB-KW"/>
</dbReference>
<accession>A0AAV3X556</accession>
<dbReference type="NCBIfam" id="TIGR02937">
    <property type="entry name" value="sigma70-ECF"/>
    <property type="match status" value="1"/>
</dbReference>
<dbReference type="Gene3D" id="1.10.1740.10">
    <property type="match status" value="1"/>
</dbReference>
<dbReference type="InterPro" id="IPR013325">
    <property type="entry name" value="RNA_pol_sigma_r2"/>
</dbReference>
<comment type="caution">
    <text evidence="8">The sequence shown here is derived from an EMBL/GenBank/DDBJ whole genome shotgun (WGS) entry which is preliminary data.</text>
</comment>
<feature type="domain" description="RNA polymerase sigma-70 region 2" evidence="6">
    <location>
        <begin position="28"/>
        <end position="95"/>
    </location>
</feature>
<dbReference type="SUPFAM" id="SSF88659">
    <property type="entry name" value="Sigma3 and sigma4 domains of RNA polymerase sigma factors"/>
    <property type="match status" value="1"/>
</dbReference>
<evidence type="ECO:0000256" key="3">
    <source>
        <dbReference type="ARBA" id="ARBA00023082"/>
    </source>
</evidence>
<dbReference type="InterPro" id="IPR013249">
    <property type="entry name" value="RNA_pol_sigma70_r4_t2"/>
</dbReference>
<organism evidence="8 9">
    <name type="scientific">Microseira wollei NIES-4236</name>
    <dbReference type="NCBI Taxonomy" id="2530354"/>
    <lineage>
        <taxon>Bacteria</taxon>
        <taxon>Bacillati</taxon>
        <taxon>Cyanobacteriota</taxon>
        <taxon>Cyanophyceae</taxon>
        <taxon>Oscillatoriophycideae</taxon>
        <taxon>Aerosakkonematales</taxon>
        <taxon>Aerosakkonemataceae</taxon>
        <taxon>Microseira</taxon>
    </lineage>
</organism>
<keyword evidence="4" id="KW-0238">DNA-binding</keyword>
<feature type="domain" description="RNA polymerase sigma factor 70 region 4 type 2" evidence="7">
    <location>
        <begin position="133"/>
        <end position="181"/>
    </location>
</feature>
<keyword evidence="5" id="KW-0804">Transcription</keyword>
<reference evidence="8" key="1">
    <citation type="submission" date="2019-10" db="EMBL/GenBank/DDBJ databases">
        <title>Draft genome sequece of Microseira wollei NIES-4236.</title>
        <authorList>
            <person name="Yamaguchi H."/>
            <person name="Suzuki S."/>
            <person name="Kawachi M."/>
        </authorList>
    </citation>
    <scope>NUCLEOTIDE SEQUENCE</scope>
    <source>
        <strain evidence="8">NIES-4236</strain>
    </source>
</reference>
<evidence type="ECO:0000313" key="9">
    <source>
        <dbReference type="Proteomes" id="UP001050975"/>
    </source>
</evidence>
<evidence type="ECO:0000259" key="7">
    <source>
        <dbReference type="Pfam" id="PF08281"/>
    </source>
</evidence>
<dbReference type="InterPro" id="IPR013324">
    <property type="entry name" value="RNA_pol_sigma_r3/r4-like"/>
</dbReference>
<proteinExistence type="inferred from homology"/>
<dbReference type="PANTHER" id="PTHR43133:SF8">
    <property type="entry name" value="RNA POLYMERASE SIGMA FACTOR HI_1459-RELATED"/>
    <property type="match status" value="1"/>
</dbReference>
<dbReference type="InterPro" id="IPR014284">
    <property type="entry name" value="RNA_pol_sigma-70_dom"/>
</dbReference>
<evidence type="ECO:0000256" key="2">
    <source>
        <dbReference type="ARBA" id="ARBA00023015"/>
    </source>
</evidence>
<dbReference type="Pfam" id="PF08281">
    <property type="entry name" value="Sigma70_r4_2"/>
    <property type="match status" value="1"/>
</dbReference>
<dbReference type="InterPro" id="IPR036388">
    <property type="entry name" value="WH-like_DNA-bd_sf"/>
</dbReference>
<dbReference type="PANTHER" id="PTHR43133">
    <property type="entry name" value="RNA POLYMERASE ECF-TYPE SIGMA FACTO"/>
    <property type="match status" value="1"/>
</dbReference>
<dbReference type="InterPro" id="IPR009057">
    <property type="entry name" value="Homeodomain-like_sf"/>
</dbReference>